<dbReference type="InterPro" id="IPR011989">
    <property type="entry name" value="ARM-like"/>
</dbReference>
<dbReference type="SUPFAM" id="SSF48371">
    <property type="entry name" value="ARM repeat"/>
    <property type="match status" value="1"/>
</dbReference>
<keyword evidence="2" id="KW-1185">Reference proteome</keyword>
<sequence>MTDREIAAIVLGSEGNPLEKAARLREKEPGEVVAALSGGLAEAFANRNWSHFDSFVNVVGEFPSPSYLPVLIDALDLARTEPHVYALNIVYTLSDLAAPESVPVLARTVAWHRENDIDDDLAVNALDALLHIDTPESRAVLAAAVDDDREAVRELAREVAKRPGDFW</sequence>
<proteinExistence type="predicted"/>
<dbReference type="InterPro" id="IPR016024">
    <property type="entry name" value="ARM-type_fold"/>
</dbReference>
<dbReference type="Proteomes" id="UP000631670">
    <property type="component" value="Unassembled WGS sequence"/>
</dbReference>
<comment type="caution">
    <text evidence="1">The sequence shown here is derived from an EMBL/GenBank/DDBJ whole genome shotgun (WGS) entry which is preliminary data.</text>
</comment>
<protein>
    <recommendedName>
        <fullName evidence="3">HEAT repeat domain-containing protein</fullName>
    </recommendedName>
</protein>
<evidence type="ECO:0008006" key="3">
    <source>
        <dbReference type="Google" id="ProtNLM"/>
    </source>
</evidence>
<gene>
    <name evidence="1" type="ORF">H4696_004648</name>
</gene>
<evidence type="ECO:0000313" key="2">
    <source>
        <dbReference type="Proteomes" id="UP000631670"/>
    </source>
</evidence>
<reference evidence="1 2" key="1">
    <citation type="submission" date="2020-10" db="EMBL/GenBank/DDBJ databases">
        <title>Sequencing the genomes of 1000 actinobacteria strains.</title>
        <authorList>
            <person name="Klenk H.-P."/>
        </authorList>
    </citation>
    <scope>NUCLEOTIDE SEQUENCE [LARGE SCALE GENOMIC DNA]</scope>
    <source>
        <strain evidence="1 2">DSM 44653</strain>
    </source>
</reference>
<accession>A0ABR9I2W2</accession>
<dbReference type="EMBL" id="JADBEG010000001">
    <property type="protein sequence ID" value="MBE1497548.1"/>
    <property type="molecule type" value="Genomic_DNA"/>
</dbReference>
<name>A0ABR9I2W2_9PSEU</name>
<dbReference type="RefSeq" id="WP_143265181.1">
    <property type="nucleotide sequence ID" value="NZ_JADBEG010000001.1"/>
</dbReference>
<evidence type="ECO:0000313" key="1">
    <source>
        <dbReference type="EMBL" id="MBE1497548.1"/>
    </source>
</evidence>
<organism evidence="1 2">
    <name type="scientific">Amycolatopsis lexingtonensis</name>
    <dbReference type="NCBI Taxonomy" id="218822"/>
    <lineage>
        <taxon>Bacteria</taxon>
        <taxon>Bacillati</taxon>
        <taxon>Actinomycetota</taxon>
        <taxon>Actinomycetes</taxon>
        <taxon>Pseudonocardiales</taxon>
        <taxon>Pseudonocardiaceae</taxon>
        <taxon>Amycolatopsis</taxon>
    </lineage>
</organism>
<dbReference type="Gene3D" id="1.25.10.10">
    <property type="entry name" value="Leucine-rich Repeat Variant"/>
    <property type="match status" value="1"/>
</dbReference>